<keyword evidence="5 13" id="KW-0863">Zinc-finger</keyword>
<comment type="caution">
    <text evidence="16">The sequence shown here is derived from an EMBL/GenBank/DDBJ whole genome shotgun (WGS) entry which is preliminary data.</text>
</comment>
<dbReference type="InterPro" id="IPR012319">
    <property type="entry name" value="FPG_cat"/>
</dbReference>
<keyword evidence="17" id="KW-1185">Reference proteome</keyword>
<dbReference type="PANTHER" id="PTHR42697">
    <property type="entry name" value="ENDONUCLEASE 8"/>
    <property type="match status" value="1"/>
</dbReference>
<dbReference type="InterPro" id="IPR035937">
    <property type="entry name" value="FPG_N"/>
</dbReference>
<evidence type="ECO:0000256" key="3">
    <source>
        <dbReference type="ARBA" id="ARBA00022723"/>
    </source>
</evidence>
<keyword evidence="3" id="KW-0479">Metal-binding</keyword>
<dbReference type="SUPFAM" id="SSF46946">
    <property type="entry name" value="S13-like H2TH domain"/>
    <property type="match status" value="1"/>
</dbReference>
<evidence type="ECO:0000259" key="15">
    <source>
        <dbReference type="PROSITE" id="PS51068"/>
    </source>
</evidence>
<dbReference type="SMART" id="SM01232">
    <property type="entry name" value="H2TH"/>
    <property type="match status" value="1"/>
</dbReference>
<dbReference type="PANTHER" id="PTHR42697:SF1">
    <property type="entry name" value="ENDONUCLEASE 8"/>
    <property type="match status" value="1"/>
</dbReference>
<name>A0ABV5JPI6_9ACTN</name>
<comment type="similarity">
    <text evidence="1">Belongs to the FPG family.</text>
</comment>
<dbReference type="Pfam" id="PF01149">
    <property type="entry name" value="Fapy_DNA_glyco"/>
    <property type="match status" value="1"/>
</dbReference>
<evidence type="ECO:0000313" key="16">
    <source>
        <dbReference type="EMBL" id="MFB9259647.1"/>
    </source>
</evidence>
<dbReference type="SUPFAM" id="SSF81624">
    <property type="entry name" value="N-terminal domain of MutM-like DNA repair proteins"/>
    <property type="match status" value="1"/>
</dbReference>
<dbReference type="PROSITE" id="PS51066">
    <property type="entry name" value="ZF_FPG_2"/>
    <property type="match status" value="1"/>
</dbReference>
<organism evidence="16 17">
    <name type="scientific">Dietzia aerolata</name>
    <dbReference type="NCBI Taxonomy" id="595984"/>
    <lineage>
        <taxon>Bacteria</taxon>
        <taxon>Bacillati</taxon>
        <taxon>Actinomycetota</taxon>
        <taxon>Actinomycetes</taxon>
        <taxon>Mycobacteriales</taxon>
        <taxon>Dietziaceae</taxon>
        <taxon>Dietzia</taxon>
    </lineage>
</organism>
<evidence type="ECO:0000256" key="13">
    <source>
        <dbReference type="PROSITE-ProRule" id="PRU00391"/>
    </source>
</evidence>
<evidence type="ECO:0000256" key="12">
    <source>
        <dbReference type="ARBA" id="ARBA00023295"/>
    </source>
</evidence>
<feature type="domain" description="FPG-type" evidence="14">
    <location>
        <begin position="252"/>
        <end position="309"/>
    </location>
</feature>
<dbReference type="SMART" id="SM00898">
    <property type="entry name" value="Fapy_DNA_glyco"/>
    <property type="match status" value="1"/>
</dbReference>
<keyword evidence="10" id="KW-0456">Lyase</keyword>
<reference evidence="16 17" key="1">
    <citation type="submission" date="2024-09" db="EMBL/GenBank/DDBJ databases">
        <authorList>
            <person name="Sun Q."/>
            <person name="Mori K."/>
        </authorList>
    </citation>
    <scope>NUCLEOTIDE SEQUENCE [LARGE SCALE GENOMIC DNA]</scope>
    <source>
        <strain evidence="16 17">CCM 7659</strain>
    </source>
</reference>
<keyword evidence="9" id="KW-0234">DNA repair</keyword>
<protein>
    <recommendedName>
        <fullName evidence="2">DNA-(apurinic or apyrimidinic site) lyase</fullName>
        <ecNumber evidence="2">4.2.99.18</ecNumber>
    </recommendedName>
</protein>
<sequence>MPEGDTVYRAAAHMRQALRDRVLTRAELRVPRFSAVDLVGRRVEDVRSRGKNLVVVVCPDQYGRDPVTLHLHLKMEGRIHVLAAGERWRFPAHTVRLVLGVGDSGADRPGAGGSGGHSGGGAVEVVGTDLGYLRALTPGEVEVALAELGPDLLGNDWARDPRAATDEAVRRLAARPTRTIGEALLDQRNLAGIGTIYRAELCFLRGIDPRDPVAAVPDLPGVVTLARRLLLANADRAVRVTTGHARRGRELWVYGRDGQPCRRCGTLVQTYRLGGRGAGDLASPGGPARTGEPVDSLDRIAFSCPSCQPRRSGPAVPR</sequence>
<keyword evidence="7" id="KW-0862">Zinc</keyword>
<dbReference type="SUPFAM" id="SSF57716">
    <property type="entry name" value="Glucocorticoid receptor-like (DNA-binding domain)"/>
    <property type="match status" value="1"/>
</dbReference>
<dbReference type="EC" id="4.2.99.18" evidence="2"/>
<evidence type="ECO:0000256" key="11">
    <source>
        <dbReference type="ARBA" id="ARBA00023268"/>
    </source>
</evidence>
<keyword evidence="12" id="KW-0326">Glycosidase</keyword>
<dbReference type="RefSeq" id="WP_380023257.1">
    <property type="nucleotide sequence ID" value="NZ_JBHMDY010000004.1"/>
</dbReference>
<evidence type="ECO:0000256" key="9">
    <source>
        <dbReference type="ARBA" id="ARBA00023204"/>
    </source>
</evidence>
<dbReference type="InterPro" id="IPR015886">
    <property type="entry name" value="H2TH_FPG"/>
</dbReference>
<keyword evidence="8" id="KW-0238">DNA-binding</keyword>
<feature type="domain" description="Formamidopyrimidine-DNA glycosylase catalytic" evidence="15">
    <location>
        <begin position="2"/>
        <end position="90"/>
    </location>
</feature>
<dbReference type="Gene3D" id="1.10.8.50">
    <property type="match status" value="1"/>
</dbReference>
<evidence type="ECO:0000256" key="6">
    <source>
        <dbReference type="ARBA" id="ARBA00022801"/>
    </source>
</evidence>
<evidence type="ECO:0000256" key="2">
    <source>
        <dbReference type="ARBA" id="ARBA00012720"/>
    </source>
</evidence>
<dbReference type="Proteomes" id="UP001589700">
    <property type="component" value="Unassembled WGS sequence"/>
</dbReference>
<dbReference type="EMBL" id="JBHMDY010000004">
    <property type="protein sequence ID" value="MFB9259647.1"/>
    <property type="molecule type" value="Genomic_DNA"/>
</dbReference>
<proteinExistence type="inferred from homology"/>
<keyword evidence="11" id="KW-0511">Multifunctional enzyme</keyword>
<dbReference type="Gene3D" id="3.20.190.10">
    <property type="entry name" value="MutM-like, N-terminal"/>
    <property type="match status" value="1"/>
</dbReference>
<evidence type="ECO:0000256" key="5">
    <source>
        <dbReference type="ARBA" id="ARBA00022771"/>
    </source>
</evidence>
<evidence type="ECO:0000256" key="7">
    <source>
        <dbReference type="ARBA" id="ARBA00022833"/>
    </source>
</evidence>
<dbReference type="InterPro" id="IPR000214">
    <property type="entry name" value="Znf_DNA_glyclase/AP_lyase"/>
</dbReference>
<evidence type="ECO:0000313" key="17">
    <source>
        <dbReference type="Proteomes" id="UP001589700"/>
    </source>
</evidence>
<accession>A0ABV5JPI6</accession>
<evidence type="ECO:0000256" key="8">
    <source>
        <dbReference type="ARBA" id="ARBA00023125"/>
    </source>
</evidence>
<dbReference type="InterPro" id="IPR010979">
    <property type="entry name" value="Ribosomal_uS13-like_H2TH"/>
</dbReference>
<evidence type="ECO:0000256" key="10">
    <source>
        <dbReference type="ARBA" id="ARBA00023239"/>
    </source>
</evidence>
<evidence type="ECO:0000256" key="1">
    <source>
        <dbReference type="ARBA" id="ARBA00009409"/>
    </source>
</evidence>
<evidence type="ECO:0000256" key="4">
    <source>
        <dbReference type="ARBA" id="ARBA00022763"/>
    </source>
</evidence>
<keyword evidence="6" id="KW-0378">Hydrolase</keyword>
<keyword evidence="4" id="KW-0227">DNA damage</keyword>
<dbReference type="PROSITE" id="PS51068">
    <property type="entry name" value="FPG_CAT"/>
    <property type="match status" value="1"/>
</dbReference>
<evidence type="ECO:0000259" key="14">
    <source>
        <dbReference type="PROSITE" id="PS51066"/>
    </source>
</evidence>
<gene>
    <name evidence="16" type="ORF">ACFFVD_07515</name>
</gene>